<accession>A0ACD3A5Y0</accession>
<name>A0ACD3A5Y0_9AGAR</name>
<protein>
    <submittedName>
        <fullName evidence="1">Uncharacterized protein</fullName>
    </submittedName>
</protein>
<keyword evidence="2" id="KW-1185">Reference proteome</keyword>
<dbReference type="EMBL" id="ML208700">
    <property type="protein sequence ID" value="TFK61051.1"/>
    <property type="molecule type" value="Genomic_DNA"/>
</dbReference>
<sequence>MIAGMDDLPKELLDEILPYLTVDELFVIAQLSRRLNILALQLFFPYHSIQSPSTLFKARIQCGVASHLILPTPEELASRRNGALSGLAIAIGIKQIDEFRCRFFLCATCPLASKFRNYRRLIHVLKRLEKVRNISIVFDYPNRFGVGFVPVSVEKQRREIVTELLNLCVEKGCEKLSIQNGCFYPPSLNPAVPPSLNLAVPPSLNPAVPPLKATFSLNMGSLFGSFRGLLPSGHSPKSQGRAFALPLFESARLQTQLTQLEVSSLMMLTPPCWRWTHSILETPSLTSLSLFQIQLPSEVWQTIFGWLIIPIQSKLLDLSVVKCTGLPTQEFISFLLDLKALTYIKLVTPLPPLHRFRLPWTTKTILPALMGITAPPEWIVLLCPSSIPRPTLRYVNIAPGSLFGFSSRIEELNPILKNPVFRDRTGASSVKSNDFESCLIKNPVLPIIELHI</sequence>
<gene>
    <name evidence="1" type="ORF">BDN72DRAFT_485040</name>
</gene>
<reference evidence="1 2" key="1">
    <citation type="journal article" date="2019" name="Nat. Ecol. Evol.">
        <title>Megaphylogeny resolves global patterns of mushroom evolution.</title>
        <authorList>
            <person name="Varga T."/>
            <person name="Krizsan K."/>
            <person name="Foldi C."/>
            <person name="Dima B."/>
            <person name="Sanchez-Garcia M."/>
            <person name="Sanchez-Ramirez S."/>
            <person name="Szollosi G.J."/>
            <person name="Szarkandi J.G."/>
            <person name="Papp V."/>
            <person name="Albert L."/>
            <person name="Andreopoulos W."/>
            <person name="Angelini C."/>
            <person name="Antonin V."/>
            <person name="Barry K.W."/>
            <person name="Bougher N.L."/>
            <person name="Buchanan P."/>
            <person name="Buyck B."/>
            <person name="Bense V."/>
            <person name="Catcheside P."/>
            <person name="Chovatia M."/>
            <person name="Cooper J."/>
            <person name="Damon W."/>
            <person name="Desjardin D."/>
            <person name="Finy P."/>
            <person name="Geml J."/>
            <person name="Haridas S."/>
            <person name="Hughes K."/>
            <person name="Justo A."/>
            <person name="Karasinski D."/>
            <person name="Kautmanova I."/>
            <person name="Kiss B."/>
            <person name="Kocsube S."/>
            <person name="Kotiranta H."/>
            <person name="LaButti K.M."/>
            <person name="Lechner B.E."/>
            <person name="Liimatainen K."/>
            <person name="Lipzen A."/>
            <person name="Lukacs Z."/>
            <person name="Mihaltcheva S."/>
            <person name="Morgado L.N."/>
            <person name="Niskanen T."/>
            <person name="Noordeloos M.E."/>
            <person name="Ohm R.A."/>
            <person name="Ortiz-Santana B."/>
            <person name="Ovrebo C."/>
            <person name="Racz N."/>
            <person name="Riley R."/>
            <person name="Savchenko A."/>
            <person name="Shiryaev A."/>
            <person name="Soop K."/>
            <person name="Spirin V."/>
            <person name="Szebenyi C."/>
            <person name="Tomsovsky M."/>
            <person name="Tulloss R.E."/>
            <person name="Uehling J."/>
            <person name="Grigoriev I.V."/>
            <person name="Vagvolgyi C."/>
            <person name="Papp T."/>
            <person name="Martin F.M."/>
            <person name="Miettinen O."/>
            <person name="Hibbett D.S."/>
            <person name="Nagy L.G."/>
        </authorList>
    </citation>
    <scope>NUCLEOTIDE SEQUENCE [LARGE SCALE GENOMIC DNA]</scope>
    <source>
        <strain evidence="1 2">NL-1719</strain>
    </source>
</reference>
<organism evidence="1 2">
    <name type="scientific">Pluteus cervinus</name>
    <dbReference type="NCBI Taxonomy" id="181527"/>
    <lineage>
        <taxon>Eukaryota</taxon>
        <taxon>Fungi</taxon>
        <taxon>Dikarya</taxon>
        <taxon>Basidiomycota</taxon>
        <taxon>Agaricomycotina</taxon>
        <taxon>Agaricomycetes</taxon>
        <taxon>Agaricomycetidae</taxon>
        <taxon>Agaricales</taxon>
        <taxon>Pluteineae</taxon>
        <taxon>Pluteaceae</taxon>
        <taxon>Pluteus</taxon>
    </lineage>
</organism>
<evidence type="ECO:0000313" key="1">
    <source>
        <dbReference type="EMBL" id="TFK61051.1"/>
    </source>
</evidence>
<dbReference type="Proteomes" id="UP000308600">
    <property type="component" value="Unassembled WGS sequence"/>
</dbReference>
<proteinExistence type="predicted"/>
<evidence type="ECO:0000313" key="2">
    <source>
        <dbReference type="Proteomes" id="UP000308600"/>
    </source>
</evidence>